<evidence type="ECO:0000313" key="3">
    <source>
        <dbReference type="Proteomes" id="UP001172457"/>
    </source>
</evidence>
<evidence type="ECO:0000313" key="2">
    <source>
        <dbReference type="EMBL" id="KAJ9544203.1"/>
    </source>
</evidence>
<keyword evidence="3" id="KW-1185">Reference proteome</keyword>
<name>A0AA38SSN5_9ASTR</name>
<dbReference type="Proteomes" id="UP001172457">
    <property type="component" value="Chromosome 6"/>
</dbReference>
<gene>
    <name evidence="2" type="ORF">OSB04_023910</name>
</gene>
<comment type="caution">
    <text evidence="2">The sequence shown here is derived from an EMBL/GenBank/DDBJ whole genome shotgun (WGS) entry which is preliminary data.</text>
</comment>
<sequence>MEGEDGEFFRRNPPLHLRISLQSSIRANGSDPQRVPATRTTPEFPEHYEPKVVSNWSEDDKIMVELGNKCKRFLIMAIPHDIFKNIDHCYLSKDIRAELERKIEGGKKTLKNNQAFCIDEYHTFKAKEGESMSDTYSRFNTLISNFRRYGVIRSLEDNNSLFLTSLGPEWMHLTMSMKATLDLVAWTLVDLFGSLKSQELQNIDGGGDRREYGGSKRKSLTEGSRKEEGSRRDVDKKREQEKKVTQRGDD</sequence>
<feature type="region of interest" description="Disordered" evidence="1">
    <location>
        <begin position="203"/>
        <end position="250"/>
    </location>
</feature>
<evidence type="ECO:0000256" key="1">
    <source>
        <dbReference type="SAM" id="MobiDB-lite"/>
    </source>
</evidence>
<proteinExistence type="predicted"/>
<feature type="compositionally biased region" description="Basic and acidic residues" evidence="1">
    <location>
        <begin position="206"/>
        <end position="250"/>
    </location>
</feature>
<accession>A0AA38SSN5</accession>
<reference evidence="2" key="1">
    <citation type="submission" date="2023-03" db="EMBL/GenBank/DDBJ databases">
        <title>Chromosome-scale reference genome and RAD-based genetic map of yellow starthistle (Centaurea solstitialis) reveal putative structural variation and QTLs associated with invader traits.</title>
        <authorList>
            <person name="Reatini B."/>
            <person name="Cang F.A."/>
            <person name="Jiang Q."/>
            <person name="Mckibben M.T.W."/>
            <person name="Barker M.S."/>
            <person name="Rieseberg L.H."/>
            <person name="Dlugosch K.M."/>
        </authorList>
    </citation>
    <scope>NUCLEOTIDE SEQUENCE</scope>
    <source>
        <strain evidence="2">CAN-66</strain>
        <tissue evidence="2">Leaf</tissue>
    </source>
</reference>
<protein>
    <submittedName>
        <fullName evidence="2">Uncharacterized protein</fullName>
    </submittedName>
</protein>
<organism evidence="2 3">
    <name type="scientific">Centaurea solstitialis</name>
    <name type="common">yellow star-thistle</name>
    <dbReference type="NCBI Taxonomy" id="347529"/>
    <lineage>
        <taxon>Eukaryota</taxon>
        <taxon>Viridiplantae</taxon>
        <taxon>Streptophyta</taxon>
        <taxon>Embryophyta</taxon>
        <taxon>Tracheophyta</taxon>
        <taxon>Spermatophyta</taxon>
        <taxon>Magnoliopsida</taxon>
        <taxon>eudicotyledons</taxon>
        <taxon>Gunneridae</taxon>
        <taxon>Pentapetalae</taxon>
        <taxon>asterids</taxon>
        <taxon>campanulids</taxon>
        <taxon>Asterales</taxon>
        <taxon>Asteraceae</taxon>
        <taxon>Carduoideae</taxon>
        <taxon>Cardueae</taxon>
        <taxon>Centaureinae</taxon>
        <taxon>Centaurea</taxon>
    </lineage>
</organism>
<dbReference type="AlphaFoldDB" id="A0AA38SSN5"/>
<dbReference type="Pfam" id="PF14223">
    <property type="entry name" value="Retrotran_gag_2"/>
    <property type="match status" value="1"/>
</dbReference>
<dbReference type="EMBL" id="JARYMX010000006">
    <property type="protein sequence ID" value="KAJ9544203.1"/>
    <property type="molecule type" value="Genomic_DNA"/>
</dbReference>